<dbReference type="Gene3D" id="1.20.1070.10">
    <property type="entry name" value="Rhodopsin 7-helix transmembrane proteins"/>
    <property type="match status" value="1"/>
</dbReference>
<feature type="transmembrane region" description="Helical" evidence="6">
    <location>
        <begin position="282"/>
        <end position="303"/>
    </location>
</feature>
<reference evidence="7 8" key="1">
    <citation type="submission" date="2015-04" db="EMBL/GenBank/DDBJ databases">
        <title>Complete genome sequence of Schizopora paradoxa KUC8140, a cosmopolitan wood degrader in East Asia.</title>
        <authorList>
            <consortium name="DOE Joint Genome Institute"/>
            <person name="Min B."/>
            <person name="Park H."/>
            <person name="Jang Y."/>
            <person name="Kim J.-J."/>
            <person name="Kim K.H."/>
            <person name="Pangilinan J."/>
            <person name="Lipzen A."/>
            <person name="Riley R."/>
            <person name="Grigoriev I.V."/>
            <person name="Spatafora J.W."/>
            <person name="Choi I.-G."/>
        </authorList>
    </citation>
    <scope>NUCLEOTIDE SEQUENCE [LARGE SCALE GENOMIC DNA]</scope>
    <source>
        <strain evidence="7 8">KUC8140</strain>
    </source>
</reference>
<evidence type="ECO:0000313" key="8">
    <source>
        <dbReference type="Proteomes" id="UP000053477"/>
    </source>
</evidence>
<dbReference type="STRING" id="27342.A0A0H2RE89"/>
<evidence type="ECO:0000256" key="4">
    <source>
        <dbReference type="ARBA" id="ARBA00023136"/>
    </source>
</evidence>
<dbReference type="SUPFAM" id="SSF81321">
    <property type="entry name" value="Family A G protein-coupled receptor-like"/>
    <property type="match status" value="1"/>
</dbReference>
<feature type="transmembrane region" description="Helical" evidence="6">
    <location>
        <begin position="20"/>
        <end position="46"/>
    </location>
</feature>
<dbReference type="AlphaFoldDB" id="A0A0H2RE89"/>
<dbReference type="CDD" id="cd00637">
    <property type="entry name" value="7tm_classA_rhodopsin-like"/>
    <property type="match status" value="1"/>
</dbReference>
<dbReference type="EMBL" id="KQ086117">
    <property type="protein sequence ID" value="KLO07848.1"/>
    <property type="molecule type" value="Genomic_DNA"/>
</dbReference>
<evidence type="ECO:0000313" key="7">
    <source>
        <dbReference type="EMBL" id="KLO07848.1"/>
    </source>
</evidence>
<feature type="transmembrane region" description="Helical" evidence="6">
    <location>
        <begin position="142"/>
        <end position="160"/>
    </location>
</feature>
<evidence type="ECO:0000256" key="3">
    <source>
        <dbReference type="ARBA" id="ARBA00022989"/>
    </source>
</evidence>
<keyword evidence="2 6" id="KW-0812">Transmembrane</keyword>
<dbReference type="GO" id="GO:0004930">
    <property type="term" value="F:G protein-coupled receptor activity"/>
    <property type="evidence" value="ECO:0007669"/>
    <property type="project" value="TreeGrafter"/>
</dbReference>
<feature type="transmembrane region" description="Helical" evidence="6">
    <location>
        <begin position="66"/>
        <end position="89"/>
    </location>
</feature>
<comment type="subcellular location">
    <subcellularLocation>
        <location evidence="1">Membrane</location>
        <topology evidence="1">Multi-pass membrane protein</topology>
    </subcellularLocation>
</comment>
<accession>A0A0H2RE89</accession>
<evidence type="ECO:0000256" key="1">
    <source>
        <dbReference type="ARBA" id="ARBA00004141"/>
    </source>
</evidence>
<name>A0A0H2RE89_9AGAM</name>
<feature type="transmembrane region" description="Helical" evidence="6">
    <location>
        <begin position="189"/>
        <end position="208"/>
    </location>
</feature>
<feature type="transmembrane region" description="Helical" evidence="6">
    <location>
        <begin position="247"/>
        <end position="267"/>
    </location>
</feature>
<keyword evidence="8" id="KW-1185">Reference proteome</keyword>
<dbReference type="PANTHER" id="PTHR23112:SF37">
    <property type="entry name" value="G PROTEIN-COUPLED RECEPTOR GPR1"/>
    <property type="match status" value="1"/>
</dbReference>
<organism evidence="7 8">
    <name type="scientific">Schizopora paradoxa</name>
    <dbReference type="NCBI Taxonomy" id="27342"/>
    <lineage>
        <taxon>Eukaryota</taxon>
        <taxon>Fungi</taxon>
        <taxon>Dikarya</taxon>
        <taxon>Basidiomycota</taxon>
        <taxon>Agaricomycotina</taxon>
        <taxon>Agaricomycetes</taxon>
        <taxon>Hymenochaetales</taxon>
        <taxon>Schizoporaceae</taxon>
        <taxon>Schizopora</taxon>
    </lineage>
</organism>
<evidence type="ECO:0000256" key="5">
    <source>
        <dbReference type="SAM" id="MobiDB-lite"/>
    </source>
</evidence>
<gene>
    <name evidence="7" type="ORF">SCHPADRAFT_944920</name>
</gene>
<dbReference type="InParanoid" id="A0A0H2RE89"/>
<dbReference type="GO" id="GO:0007189">
    <property type="term" value="P:adenylate cyclase-activating G protein-coupled receptor signaling pathway"/>
    <property type="evidence" value="ECO:0007669"/>
    <property type="project" value="TreeGrafter"/>
</dbReference>
<feature type="compositionally biased region" description="Low complexity" evidence="5">
    <location>
        <begin position="420"/>
        <end position="429"/>
    </location>
</feature>
<proteinExistence type="predicted"/>
<dbReference type="PANTHER" id="PTHR23112">
    <property type="entry name" value="G PROTEIN-COUPLED RECEPTOR 157-RELATED"/>
    <property type="match status" value="1"/>
</dbReference>
<feature type="region of interest" description="Disordered" evidence="5">
    <location>
        <begin position="333"/>
        <end position="445"/>
    </location>
</feature>
<dbReference type="GO" id="GO:0005886">
    <property type="term" value="C:plasma membrane"/>
    <property type="evidence" value="ECO:0007669"/>
    <property type="project" value="TreeGrafter"/>
</dbReference>
<evidence type="ECO:0000256" key="6">
    <source>
        <dbReference type="SAM" id="Phobius"/>
    </source>
</evidence>
<sequence length="457" mass="50633">MSGDGDCAPTILSRTESIGLSFFVEAGILSASALTILVALIIRNVYRYKKYAKAYKWRLVDQPADVYVLSLFVADVLQSIGSAMSARWVHTGIVKAGHFCTAQGVIQQLGETSVGLATMFIAIHTFVSIWMRKQHSVRTATIIVAVAWFFMALFVGIAAGKHKNYDEPSPFWCWVGPNYKQERLFGEYFWLWLTIFVAIAVYLPLFLWNQGYITIDEKHWWKVSWYWRPIAKEGGMRERPVASSLKLLAYPIAYSIVVLPLSVVRWITFGEQGCGRSSVPEAATFAAVFLHGCFGFVNVVLLLTTRQTLLLFDDPRNPKQVRLRRAAGGALAEWDDEEKQAGGDSRPTRKTSQGSRRAASLDSIRCASGAGKVTVSVTPPTPPLRQLERKDYEFPSQQSKGSGAKEQRRQQGTTRKQSKTNSAGTTSTLGGAGVDSSADEYSDEEIAKRFALVTSSV</sequence>
<evidence type="ECO:0000256" key="2">
    <source>
        <dbReference type="ARBA" id="ARBA00022692"/>
    </source>
</evidence>
<protein>
    <submittedName>
        <fullName evidence="7">Uncharacterized protein</fullName>
    </submittedName>
</protein>
<dbReference type="Proteomes" id="UP000053477">
    <property type="component" value="Unassembled WGS sequence"/>
</dbReference>
<feature type="transmembrane region" description="Helical" evidence="6">
    <location>
        <begin position="109"/>
        <end position="130"/>
    </location>
</feature>
<keyword evidence="4 6" id="KW-0472">Membrane</keyword>
<dbReference type="OrthoDB" id="100006at2759"/>
<keyword evidence="3 6" id="KW-1133">Transmembrane helix</keyword>